<evidence type="ECO:0000256" key="2">
    <source>
        <dbReference type="SAM" id="Phobius"/>
    </source>
</evidence>
<dbReference type="SUPFAM" id="SSF116726">
    <property type="entry name" value="TrkA C-terminal domain-like"/>
    <property type="match status" value="1"/>
</dbReference>
<dbReference type="GO" id="GO:0008324">
    <property type="term" value="F:monoatomic cation transmembrane transporter activity"/>
    <property type="evidence" value="ECO:0007669"/>
    <property type="project" value="InterPro"/>
</dbReference>
<reference evidence="4 5" key="1">
    <citation type="submission" date="2019-02" db="EMBL/GenBank/DDBJ databases">
        <title>Deep-cultivation of Planctomycetes and their phenomic and genomic characterization uncovers novel biology.</title>
        <authorList>
            <person name="Wiegand S."/>
            <person name="Jogler M."/>
            <person name="Boedeker C."/>
            <person name="Pinto D."/>
            <person name="Vollmers J."/>
            <person name="Rivas-Marin E."/>
            <person name="Kohn T."/>
            <person name="Peeters S.H."/>
            <person name="Heuer A."/>
            <person name="Rast P."/>
            <person name="Oberbeckmann S."/>
            <person name="Bunk B."/>
            <person name="Jeske O."/>
            <person name="Meyerdierks A."/>
            <person name="Storesund J.E."/>
            <person name="Kallscheuer N."/>
            <person name="Luecker S."/>
            <person name="Lage O.M."/>
            <person name="Pohl T."/>
            <person name="Merkel B.J."/>
            <person name="Hornburger P."/>
            <person name="Mueller R.-W."/>
            <person name="Bruemmer F."/>
            <person name="Labrenz M."/>
            <person name="Spormann A.M."/>
            <person name="Op Den Camp H."/>
            <person name="Overmann J."/>
            <person name="Amann R."/>
            <person name="Jetten M.S.M."/>
            <person name="Mascher T."/>
            <person name="Medema M.H."/>
            <person name="Devos D.P."/>
            <person name="Kaster A.-K."/>
            <person name="Ovreas L."/>
            <person name="Rohde M."/>
            <person name="Galperin M.Y."/>
            <person name="Jogler C."/>
        </authorList>
    </citation>
    <scope>NUCLEOTIDE SEQUENCE [LARGE SCALE GENOMIC DNA]</scope>
    <source>
        <strain evidence="4 5">KOR42</strain>
    </source>
</reference>
<dbReference type="InterPro" id="IPR036721">
    <property type="entry name" value="RCK_C_sf"/>
</dbReference>
<gene>
    <name evidence="4" type="ORF">KOR42_12000</name>
</gene>
<dbReference type="GO" id="GO:0006813">
    <property type="term" value="P:potassium ion transport"/>
    <property type="evidence" value="ECO:0007669"/>
    <property type="project" value="InterPro"/>
</dbReference>
<feature type="region of interest" description="Disordered" evidence="1">
    <location>
        <begin position="231"/>
        <end position="265"/>
    </location>
</feature>
<feature type="transmembrane region" description="Helical" evidence="2">
    <location>
        <begin position="65"/>
        <end position="89"/>
    </location>
</feature>
<dbReference type="RefSeq" id="WP_146507819.1">
    <property type="nucleotide sequence ID" value="NZ_SIHI01000001.1"/>
</dbReference>
<dbReference type="EMBL" id="SIHI01000001">
    <property type="protein sequence ID" value="TWT57833.1"/>
    <property type="molecule type" value="Genomic_DNA"/>
</dbReference>
<keyword evidence="5" id="KW-1185">Reference proteome</keyword>
<sequence>MAAISSLLIVLTLSLLVTRVAAMALMLTGLSKEVARFQARSAFTGVGFPARESEEIVNHPIRRRIVMLLMLLGNLGIGAVVATLMVSFLQTSESQYWWLRIIFLASGLIALWLIARNRFIEKHLNRLISKILRRWGDLPRRNYAAILQLEGGFAVSELLVNPKDWVAGKRLAELRLPNEGVLVLGIRRAKDGTFVGTPHGATEVHANDTLIVYGRVESVSDLDKRTFGRRGDEAHREAVLKHSSETGDQSLNDSSKVRDDQTESP</sequence>
<dbReference type="OrthoDB" id="369355at2"/>
<feature type="transmembrane region" description="Helical" evidence="2">
    <location>
        <begin position="6"/>
        <end position="30"/>
    </location>
</feature>
<dbReference type="PROSITE" id="PS51202">
    <property type="entry name" value="RCK_C"/>
    <property type="match status" value="1"/>
</dbReference>
<dbReference type="AlphaFoldDB" id="A0A5C5X6E4"/>
<protein>
    <submittedName>
        <fullName evidence="4">TrkA-C domain protein</fullName>
    </submittedName>
</protein>
<feature type="domain" description="RCK C-terminal" evidence="3">
    <location>
        <begin position="141"/>
        <end position="228"/>
    </location>
</feature>
<dbReference type="Proteomes" id="UP000317243">
    <property type="component" value="Unassembled WGS sequence"/>
</dbReference>
<keyword evidence="2" id="KW-0472">Membrane</keyword>
<evidence type="ECO:0000256" key="1">
    <source>
        <dbReference type="SAM" id="MobiDB-lite"/>
    </source>
</evidence>
<feature type="transmembrane region" description="Helical" evidence="2">
    <location>
        <begin position="95"/>
        <end position="115"/>
    </location>
</feature>
<evidence type="ECO:0000313" key="4">
    <source>
        <dbReference type="EMBL" id="TWT57833.1"/>
    </source>
</evidence>
<dbReference type="Pfam" id="PF02080">
    <property type="entry name" value="TrkA_C"/>
    <property type="match status" value="1"/>
</dbReference>
<name>A0A5C5X6E4_9PLAN</name>
<feature type="compositionally biased region" description="Basic and acidic residues" evidence="1">
    <location>
        <begin position="231"/>
        <end position="245"/>
    </location>
</feature>
<keyword evidence="2" id="KW-1133">Transmembrane helix</keyword>
<keyword evidence="2" id="KW-0812">Transmembrane</keyword>
<dbReference type="InterPro" id="IPR006037">
    <property type="entry name" value="RCK_C"/>
</dbReference>
<dbReference type="Gene3D" id="3.30.70.1450">
    <property type="entry name" value="Regulator of K+ conductance, C-terminal domain"/>
    <property type="match status" value="1"/>
</dbReference>
<comment type="caution">
    <text evidence="4">The sequence shown here is derived from an EMBL/GenBank/DDBJ whole genome shotgun (WGS) entry which is preliminary data.</text>
</comment>
<evidence type="ECO:0000313" key="5">
    <source>
        <dbReference type="Proteomes" id="UP000317243"/>
    </source>
</evidence>
<feature type="compositionally biased region" description="Basic and acidic residues" evidence="1">
    <location>
        <begin position="255"/>
        <end position="265"/>
    </location>
</feature>
<evidence type="ECO:0000259" key="3">
    <source>
        <dbReference type="PROSITE" id="PS51202"/>
    </source>
</evidence>
<proteinExistence type="predicted"/>
<accession>A0A5C5X6E4</accession>
<organism evidence="4 5">
    <name type="scientific">Thalassoglobus neptunius</name>
    <dbReference type="NCBI Taxonomy" id="1938619"/>
    <lineage>
        <taxon>Bacteria</taxon>
        <taxon>Pseudomonadati</taxon>
        <taxon>Planctomycetota</taxon>
        <taxon>Planctomycetia</taxon>
        <taxon>Planctomycetales</taxon>
        <taxon>Planctomycetaceae</taxon>
        <taxon>Thalassoglobus</taxon>
    </lineage>
</organism>